<comment type="caution">
    <text evidence="1">The sequence shown here is derived from an EMBL/GenBank/DDBJ whole genome shotgun (WGS) entry which is preliminary data.</text>
</comment>
<dbReference type="PANTHER" id="PTHR31050">
    <property type="entry name" value="OS08G0413200 PROTEIN"/>
    <property type="match status" value="1"/>
</dbReference>
<dbReference type="Proteomes" id="UP000436088">
    <property type="component" value="Unassembled WGS sequence"/>
</dbReference>
<proteinExistence type="predicted"/>
<gene>
    <name evidence="1" type="ORF">F3Y22_tig00009009pilonHSYRG00291</name>
</gene>
<keyword evidence="2" id="KW-1185">Reference proteome</keyword>
<organism evidence="1 2">
    <name type="scientific">Hibiscus syriacus</name>
    <name type="common">Rose of Sharon</name>
    <dbReference type="NCBI Taxonomy" id="106335"/>
    <lineage>
        <taxon>Eukaryota</taxon>
        <taxon>Viridiplantae</taxon>
        <taxon>Streptophyta</taxon>
        <taxon>Embryophyta</taxon>
        <taxon>Tracheophyta</taxon>
        <taxon>Spermatophyta</taxon>
        <taxon>Magnoliopsida</taxon>
        <taxon>eudicotyledons</taxon>
        <taxon>Gunneridae</taxon>
        <taxon>Pentapetalae</taxon>
        <taxon>rosids</taxon>
        <taxon>malvids</taxon>
        <taxon>Malvales</taxon>
        <taxon>Malvaceae</taxon>
        <taxon>Malvoideae</taxon>
        <taxon>Hibiscus</taxon>
    </lineage>
</organism>
<dbReference type="PANTHER" id="PTHR31050:SF9">
    <property type="match status" value="1"/>
</dbReference>
<evidence type="ECO:0000313" key="1">
    <source>
        <dbReference type="EMBL" id="KAE8725237.1"/>
    </source>
</evidence>
<name>A0A6A3C9J2_HIBSY</name>
<evidence type="ECO:0000313" key="2">
    <source>
        <dbReference type="Proteomes" id="UP000436088"/>
    </source>
</evidence>
<dbReference type="AlphaFoldDB" id="A0A6A3C9J2"/>
<dbReference type="EMBL" id="VEPZ02000430">
    <property type="protein sequence ID" value="KAE8725237.1"/>
    <property type="molecule type" value="Genomic_DNA"/>
</dbReference>
<dbReference type="Pfam" id="PF06880">
    <property type="entry name" value="DUF1262"/>
    <property type="match status" value="1"/>
</dbReference>
<protein>
    <submittedName>
        <fullName evidence="1">Uncharacterized protein</fullName>
    </submittedName>
</protein>
<reference evidence="1" key="1">
    <citation type="submission" date="2019-09" db="EMBL/GenBank/DDBJ databases">
        <title>Draft genome information of white flower Hibiscus syriacus.</title>
        <authorList>
            <person name="Kim Y.-M."/>
        </authorList>
    </citation>
    <scope>NUCLEOTIDE SEQUENCE [LARGE SCALE GENOMIC DNA]</scope>
    <source>
        <strain evidence="1">YM2019G1</strain>
    </source>
</reference>
<dbReference type="InterPro" id="IPR010683">
    <property type="entry name" value="DUF1262"/>
</dbReference>
<accession>A0A6A3C9J2</accession>
<sequence length="250" mass="28518">MYVTGSLSKYRRNPIDVSMAAAATAPDSGLMVLGGREAAEKEEVKGIINNGLFKKLPLPSNAMLFQLDFDAVRRYFFFIPVLGQPLSSNRYYIIHGRFIPDMKPKPFDHRDESQQYEICSTARDSFIAKPVVSLDLPPRFLRFRFHAFLTNEMVRGEGCVNEGFVQIGLGGIGLSSVVFEGMRWWEESVVWVDGVEKVEKVVEIGGGKGGGWRRFDCYVLVERFDLRRLDGTLVLNCDFRHTHEIRIKWE</sequence>